<dbReference type="RefSeq" id="WP_157926413.1">
    <property type="nucleotide sequence ID" value="NZ_LT841358.1"/>
</dbReference>
<dbReference type="NCBIfam" id="TIGR04498">
    <property type="entry name" value="AbiV_defense"/>
    <property type="match status" value="1"/>
</dbReference>
<name>A0A2H1FBV4_9ARCH</name>
<dbReference type="Proteomes" id="UP000230607">
    <property type="component" value="Chromosome 1"/>
</dbReference>
<gene>
    <name evidence="1" type="ORF">NCS_10044</name>
</gene>
<proteinExistence type="predicted"/>
<sequence length="206" mass="24074">MKINFLDGSRKSYENAEELKESANSLYESTNKPVALFLLCTSCEELEKAIFCLLVHFKHLKQEQINSIFRLHQSKIILNKTIFIDKTFGYEKGVYLLDGEMLENIDFEKIIQQNDASWKKYKKERESYLYADLQGAKWHHPKSITDLDYMWNETNQKWHTNRAFYKLVEQNGLNDDFNIVSLIVVPPNPKNENDVSVFIGTGKALP</sequence>
<protein>
    <submittedName>
        <fullName evidence="1">Uncharacterized protein</fullName>
    </submittedName>
</protein>
<dbReference type="InterPro" id="IPR030987">
    <property type="entry name" value="AbiV"/>
</dbReference>
<organism evidence="1 2">
    <name type="scientific">Candidatus Nitrosotalea okcheonensis</name>
    <dbReference type="NCBI Taxonomy" id="1903276"/>
    <lineage>
        <taxon>Archaea</taxon>
        <taxon>Nitrososphaerota</taxon>
        <taxon>Nitrososphaeria</taxon>
        <taxon>Nitrosotaleales</taxon>
        <taxon>Nitrosotaleaceae</taxon>
        <taxon>Nitrosotalea</taxon>
    </lineage>
</organism>
<reference evidence="2" key="1">
    <citation type="submission" date="2017-03" db="EMBL/GenBank/DDBJ databases">
        <authorList>
            <person name="Herbold C."/>
        </authorList>
    </citation>
    <scope>NUCLEOTIDE SEQUENCE [LARGE SCALE GENOMIC DNA]</scope>
</reference>
<dbReference type="AlphaFoldDB" id="A0A2H1FBV4"/>
<dbReference type="EMBL" id="LT841358">
    <property type="protein sequence ID" value="SMH70237.1"/>
    <property type="molecule type" value="Genomic_DNA"/>
</dbReference>
<evidence type="ECO:0000313" key="1">
    <source>
        <dbReference type="EMBL" id="SMH70237.1"/>
    </source>
</evidence>
<keyword evidence="2" id="KW-1185">Reference proteome</keyword>
<evidence type="ECO:0000313" key="2">
    <source>
        <dbReference type="Proteomes" id="UP000230607"/>
    </source>
</evidence>
<accession>A0A2H1FBV4</accession>
<dbReference type="Pfam" id="PF18728">
    <property type="entry name" value="HEPN_AbiV"/>
    <property type="match status" value="1"/>
</dbReference>